<comment type="caution">
    <text evidence="6">The sequence shown here is derived from an EMBL/GenBank/DDBJ whole genome shotgun (WGS) entry which is preliminary data.</text>
</comment>
<keyword evidence="2" id="KW-0863">Zinc-finger</keyword>
<evidence type="ECO:0000259" key="5">
    <source>
        <dbReference type="Pfam" id="PF02892"/>
    </source>
</evidence>
<dbReference type="InterPro" id="IPR003656">
    <property type="entry name" value="Znf_BED"/>
</dbReference>
<dbReference type="PANTHER" id="PTHR34396">
    <property type="entry name" value="OS03G0264950 PROTEIN-RELATED"/>
    <property type="match status" value="1"/>
</dbReference>
<keyword evidence="3" id="KW-0862">Zinc</keyword>
<name>A0ABD1NC11_9FABA</name>
<dbReference type="EMBL" id="JBGMDY010000002">
    <property type="protein sequence ID" value="KAL2345660.1"/>
    <property type="molecule type" value="Genomic_DNA"/>
</dbReference>
<reference evidence="6 7" key="1">
    <citation type="submission" date="2024-08" db="EMBL/GenBank/DDBJ databases">
        <title>Insights into the chromosomal genome structure of Flemingia macrophylla.</title>
        <authorList>
            <person name="Ding Y."/>
            <person name="Zhao Y."/>
            <person name="Bi W."/>
            <person name="Wu M."/>
            <person name="Zhao G."/>
            <person name="Gong Y."/>
            <person name="Li W."/>
            <person name="Zhang P."/>
        </authorList>
    </citation>
    <scope>NUCLEOTIDE SEQUENCE [LARGE SCALE GENOMIC DNA]</scope>
    <source>
        <strain evidence="6">DYQJB</strain>
        <tissue evidence="6">Leaf</tissue>
    </source>
</reference>
<evidence type="ECO:0000313" key="6">
    <source>
        <dbReference type="EMBL" id="KAL2345660.1"/>
    </source>
</evidence>
<accession>A0ABD1NC11</accession>
<organism evidence="6 7">
    <name type="scientific">Flemingia macrophylla</name>
    <dbReference type="NCBI Taxonomy" id="520843"/>
    <lineage>
        <taxon>Eukaryota</taxon>
        <taxon>Viridiplantae</taxon>
        <taxon>Streptophyta</taxon>
        <taxon>Embryophyta</taxon>
        <taxon>Tracheophyta</taxon>
        <taxon>Spermatophyta</taxon>
        <taxon>Magnoliopsida</taxon>
        <taxon>eudicotyledons</taxon>
        <taxon>Gunneridae</taxon>
        <taxon>Pentapetalae</taxon>
        <taxon>rosids</taxon>
        <taxon>fabids</taxon>
        <taxon>Fabales</taxon>
        <taxon>Fabaceae</taxon>
        <taxon>Papilionoideae</taxon>
        <taxon>50 kb inversion clade</taxon>
        <taxon>NPAAA clade</taxon>
        <taxon>indigoferoid/millettioid clade</taxon>
        <taxon>Phaseoleae</taxon>
        <taxon>Flemingia</taxon>
    </lineage>
</organism>
<evidence type="ECO:0000256" key="2">
    <source>
        <dbReference type="ARBA" id="ARBA00022771"/>
    </source>
</evidence>
<dbReference type="SUPFAM" id="SSF57667">
    <property type="entry name" value="beta-beta-alpha zinc fingers"/>
    <property type="match status" value="1"/>
</dbReference>
<evidence type="ECO:0000256" key="3">
    <source>
        <dbReference type="ARBA" id="ARBA00022833"/>
    </source>
</evidence>
<feature type="domain" description="BED-type" evidence="5">
    <location>
        <begin position="44"/>
        <end position="82"/>
    </location>
</feature>
<dbReference type="GO" id="GO:0008270">
    <property type="term" value="F:zinc ion binding"/>
    <property type="evidence" value="ECO:0007669"/>
    <property type="project" value="UniProtKB-KW"/>
</dbReference>
<dbReference type="AlphaFoldDB" id="A0ABD1NC11"/>
<dbReference type="Proteomes" id="UP001603857">
    <property type="component" value="Unassembled WGS sequence"/>
</dbReference>
<keyword evidence="1" id="KW-0479">Metal-binding</keyword>
<dbReference type="InterPro" id="IPR036236">
    <property type="entry name" value="Znf_C2H2_sf"/>
</dbReference>
<dbReference type="Pfam" id="PF02892">
    <property type="entry name" value="zf-BED"/>
    <property type="match status" value="1"/>
</dbReference>
<evidence type="ECO:0000313" key="7">
    <source>
        <dbReference type="Proteomes" id="UP001603857"/>
    </source>
</evidence>
<proteinExistence type="predicted"/>
<dbReference type="PANTHER" id="PTHR34396:SF27">
    <property type="entry name" value="OS08G0208700 PROTEIN"/>
    <property type="match status" value="1"/>
</dbReference>
<keyword evidence="7" id="KW-1185">Reference proteome</keyword>
<dbReference type="InterPro" id="IPR053031">
    <property type="entry name" value="Cuticle_assoc_protein"/>
</dbReference>
<protein>
    <recommendedName>
        <fullName evidence="5">BED-type domain-containing protein</fullName>
    </recommendedName>
</protein>
<dbReference type="SMART" id="SM00614">
    <property type="entry name" value="ZnF_BED"/>
    <property type="match status" value="1"/>
</dbReference>
<gene>
    <name evidence="6" type="ORF">Fmac_006945</name>
</gene>
<feature type="region of interest" description="Disordered" evidence="4">
    <location>
        <begin position="15"/>
        <end position="45"/>
    </location>
</feature>
<evidence type="ECO:0000256" key="1">
    <source>
        <dbReference type="ARBA" id="ARBA00022723"/>
    </source>
</evidence>
<sequence>MSYNDDDLPALETTEHMILTPPLPVVSNTDGSLPPRSQGRKNRSNVWNHFTSDPELLGKKAICNYCQCRIKCDNGTSSMLSHSLKCKSKPSTGNTSSSPSLTKFDQEKCRNELVNFFVVMELPFHLVEHQAFLNF</sequence>
<evidence type="ECO:0000256" key="4">
    <source>
        <dbReference type="SAM" id="MobiDB-lite"/>
    </source>
</evidence>